<reference evidence="1 2" key="1">
    <citation type="submission" date="2021-11" db="EMBL/GenBank/DDBJ databases">
        <title>Draft genome sequence of Paenibacillus profundus YoMME, a new Gram-positive bacteria with exoelectrogenic properties.</title>
        <authorList>
            <person name="Hubenova Y."/>
            <person name="Hubenova E."/>
            <person name="Manasiev Y."/>
            <person name="Peykov S."/>
            <person name="Mitov M."/>
        </authorList>
    </citation>
    <scope>NUCLEOTIDE SEQUENCE [LARGE SCALE GENOMIC DNA]</scope>
    <source>
        <strain evidence="1 2">YoMME</strain>
    </source>
</reference>
<dbReference type="Proteomes" id="UP001199916">
    <property type="component" value="Unassembled WGS sequence"/>
</dbReference>
<accession>A0ABS8YM54</accession>
<name>A0ABS8YM54_9BACL</name>
<proteinExistence type="predicted"/>
<comment type="caution">
    <text evidence="1">The sequence shown here is derived from an EMBL/GenBank/DDBJ whole genome shotgun (WGS) entry which is preliminary data.</text>
</comment>
<sequence>MIQRTASPINRQDVYKRALENLNKAKANAGNHSVSGNIVRMVEVPKDDPSVTRILKAIR</sequence>
<keyword evidence="2" id="KW-1185">Reference proteome</keyword>
<dbReference type="EMBL" id="JAJNBZ010000037">
    <property type="protein sequence ID" value="MCE5172910.1"/>
    <property type="molecule type" value="Genomic_DNA"/>
</dbReference>
<gene>
    <name evidence="1" type="ORF">LQV63_26975</name>
</gene>
<evidence type="ECO:0000313" key="2">
    <source>
        <dbReference type="Proteomes" id="UP001199916"/>
    </source>
</evidence>
<evidence type="ECO:0000313" key="1">
    <source>
        <dbReference type="EMBL" id="MCE5172910.1"/>
    </source>
</evidence>
<protein>
    <submittedName>
        <fullName evidence="1">Uncharacterized protein</fullName>
    </submittedName>
</protein>
<organism evidence="1 2">
    <name type="scientific">Paenibacillus profundus</name>
    <dbReference type="NCBI Taxonomy" id="1173085"/>
    <lineage>
        <taxon>Bacteria</taxon>
        <taxon>Bacillati</taxon>
        <taxon>Bacillota</taxon>
        <taxon>Bacilli</taxon>
        <taxon>Bacillales</taxon>
        <taxon>Paenibacillaceae</taxon>
        <taxon>Paenibacillus</taxon>
    </lineage>
</organism>